<dbReference type="Proteomes" id="UP000039324">
    <property type="component" value="Unassembled WGS sequence"/>
</dbReference>
<evidence type="ECO:0000313" key="3">
    <source>
        <dbReference type="Proteomes" id="UP000039324"/>
    </source>
</evidence>
<dbReference type="GO" id="GO:0006281">
    <property type="term" value="P:DNA repair"/>
    <property type="evidence" value="ECO:0007669"/>
    <property type="project" value="UniProtKB-ARBA"/>
</dbReference>
<dbReference type="PANTHER" id="PTHR34107:SF7">
    <property type="entry name" value="SLR2092 PROTEIN"/>
    <property type="match status" value="1"/>
</dbReference>
<keyword evidence="3" id="KW-1185">Reference proteome</keyword>
<dbReference type="EMBL" id="CDSF01000076">
    <property type="protein sequence ID" value="CEO96762.1"/>
    <property type="molecule type" value="Genomic_DNA"/>
</dbReference>
<dbReference type="Pfam" id="PF05685">
    <property type="entry name" value="Uma2"/>
    <property type="match status" value="1"/>
</dbReference>
<name>A0A0G4INJ7_PLABS</name>
<feature type="domain" description="Putative restriction endonuclease" evidence="1">
    <location>
        <begin position="52"/>
        <end position="161"/>
    </location>
</feature>
<dbReference type="InterPro" id="IPR012296">
    <property type="entry name" value="Nuclease_put_TT1808"/>
</dbReference>
<evidence type="ECO:0000259" key="1">
    <source>
        <dbReference type="Pfam" id="PF05685"/>
    </source>
</evidence>
<dbReference type="SUPFAM" id="SSF52980">
    <property type="entry name" value="Restriction endonuclease-like"/>
    <property type="match status" value="1"/>
</dbReference>
<dbReference type="OrthoDB" id="124462at2759"/>
<dbReference type="PANTHER" id="PTHR34107">
    <property type="entry name" value="SLL0198 PROTEIN-RELATED"/>
    <property type="match status" value="1"/>
</dbReference>
<dbReference type="InterPro" id="IPR008538">
    <property type="entry name" value="Uma2"/>
</dbReference>
<proteinExistence type="predicted"/>
<reference evidence="2 3" key="1">
    <citation type="submission" date="2015-02" db="EMBL/GenBank/DDBJ databases">
        <authorList>
            <person name="Chooi Y.-H."/>
        </authorList>
    </citation>
    <scope>NUCLEOTIDE SEQUENCE [LARGE SCALE GENOMIC DNA]</scope>
    <source>
        <strain evidence="2">E3</strain>
    </source>
</reference>
<dbReference type="AlphaFoldDB" id="A0A0G4INJ7"/>
<dbReference type="CDD" id="cd06260">
    <property type="entry name" value="DUF820-like"/>
    <property type="match status" value="1"/>
</dbReference>
<sequence length="198" mass="21750">MFASQECGQRAPDLEALSTLFPDKLLEWSGTSGLVVTPMATGISSCLEANATLMQVGQWRTSNPGLGGLEGNDRGGFLLPNGDMLIPDASYVDEATLTSLSADQRRMAYLPCVPTVVIKLVSETDDLEAAIAKMQTFASQGCKECLLVDTRNNFTMLFKPHLTRRPRRQALGTVAFEFWPRFVLDCQAIRQHREAHGL</sequence>
<protein>
    <recommendedName>
        <fullName evidence="1">Putative restriction endonuclease domain-containing protein</fullName>
    </recommendedName>
</protein>
<dbReference type="Gene3D" id="3.90.1570.10">
    <property type="entry name" value="tt1808, chain A"/>
    <property type="match status" value="1"/>
</dbReference>
<evidence type="ECO:0000313" key="2">
    <source>
        <dbReference type="EMBL" id="CEO96762.1"/>
    </source>
</evidence>
<dbReference type="InterPro" id="IPR011335">
    <property type="entry name" value="Restrct_endonuc-II-like"/>
</dbReference>
<organism evidence="2 3">
    <name type="scientific">Plasmodiophora brassicae</name>
    <name type="common">Clubroot disease agent</name>
    <dbReference type="NCBI Taxonomy" id="37360"/>
    <lineage>
        <taxon>Eukaryota</taxon>
        <taxon>Sar</taxon>
        <taxon>Rhizaria</taxon>
        <taxon>Endomyxa</taxon>
        <taxon>Phytomyxea</taxon>
        <taxon>Plasmodiophorida</taxon>
        <taxon>Plasmodiophoridae</taxon>
        <taxon>Plasmodiophora</taxon>
    </lineage>
</organism>
<accession>A0A0G4INJ7</accession>
<gene>
    <name evidence="2" type="ORF">PBRA_005366</name>
</gene>